<sequence>MQGFISQPLSTHLAIKCDEQPSVGIQLNFGACAECNKRDFVLIANRATEEEDGEEIITYDHMCENCHHVIARHEYTFSVVDDYQEYTMLCLLCGRAEDSISILPDDPRQMAPLF</sequence>
<protein>
    <recommendedName>
        <fullName evidence="2">Protein Churchill</fullName>
    </recommendedName>
</protein>
<organism evidence="9 10">
    <name type="scientific">Alligator sinensis</name>
    <name type="common">Chinese alligator</name>
    <dbReference type="NCBI Taxonomy" id="38654"/>
    <lineage>
        <taxon>Eukaryota</taxon>
        <taxon>Metazoa</taxon>
        <taxon>Chordata</taxon>
        <taxon>Craniata</taxon>
        <taxon>Vertebrata</taxon>
        <taxon>Euteleostomi</taxon>
        <taxon>Archelosauria</taxon>
        <taxon>Archosauria</taxon>
        <taxon>Crocodylia</taxon>
        <taxon>Alligatoridae</taxon>
        <taxon>Alligatorinae</taxon>
        <taxon>Alligator</taxon>
    </lineage>
</organism>
<dbReference type="GeneID" id="102380946"/>
<dbReference type="PANTHER" id="PTHR31931">
    <property type="entry name" value="PROTEIN CHURCHILL"/>
    <property type="match status" value="1"/>
</dbReference>
<gene>
    <name evidence="10" type="primary">CHURC1</name>
</gene>
<evidence type="ECO:0000256" key="7">
    <source>
        <dbReference type="ARBA" id="ARBA00023159"/>
    </source>
</evidence>
<evidence type="ECO:0000256" key="1">
    <source>
        <dbReference type="ARBA" id="ARBA00009577"/>
    </source>
</evidence>
<evidence type="ECO:0000256" key="4">
    <source>
        <dbReference type="ARBA" id="ARBA00022723"/>
    </source>
</evidence>
<dbReference type="Proteomes" id="UP000189705">
    <property type="component" value="Unplaced"/>
</dbReference>
<dbReference type="Gene3D" id="2.60.40.4240">
    <property type="entry name" value="Transcription activator, Churchill"/>
    <property type="match status" value="1"/>
</dbReference>
<keyword evidence="4" id="KW-0479">Metal-binding</keyword>
<keyword evidence="9" id="KW-1185">Reference proteome</keyword>
<dbReference type="KEGG" id="asn:102380946"/>
<dbReference type="GO" id="GO:0008270">
    <property type="term" value="F:zinc ion binding"/>
    <property type="evidence" value="ECO:0007669"/>
    <property type="project" value="InterPro"/>
</dbReference>
<dbReference type="PANTHER" id="PTHR31931:SF2">
    <property type="entry name" value="PROTEIN CHURCHILL"/>
    <property type="match status" value="1"/>
</dbReference>
<evidence type="ECO:0000256" key="3">
    <source>
        <dbReference type="ARBA" id="ARBA00022473"/>
    </source>
</evidence>
<evidence type="ECO:0000256" key="6">
    <source>
        <dbReference type="ARBA" id="ARBA00023015"/>
    </source>
</evidence>
<accession>A0A3Q0FNP0</accession>
<keyword evidence="8" id="KW-0804">Transcription</keyword>
<proteinExistence type="inferred from homology"/>
<keyword evidence="7" id="KW-0010">Activator</keyword>
<dbReference type="AlphaFoldDB" id="A0A3Q0FNP0"/>
<dbReference type="STRING" id="38654.A0A3Q0FNP0"/>
<dbReference type="InterPro" id="IPR009508">
    <property type="entry name" value="Transcrpt_activator_Churchill"/>
</dbReference>
<dbReference type="RefSeq" id="XP_025047795.1">
    <property type="nucleotide sequence ID" value="XM_025192010.1"/>
</dbReference>
<keyword evidence="5" id="KW-0862">Zinc</keyword>
<evidence type="ECO:0000256" key="2">
    <source>
        <dbReference type="ARBA" id="ARBA00021000"/>
    </source>
</evidence>
<dbReference type="Pfam" id="PF06573">
    <property type="entry name" value="Churchill"/>
    <property type="match status" value="1"/>
</dbReference>
<name>A0A3Q0FNP0_ALLSI</name>
<evidence type="ECO:0000313" key="10">
    <source>
        <dbReference type="RefSeq" id="XP_025047795.1"/>
    </source>
</evidence>
<dbReference type="GO" id="GO:0008543">
    <property type="term" value="P:fibroblast growth factor receptor signaling pathway"/>
    <property type="evidence" value="ECO:0007669"/>
    <property type="project" value="TreeGrafter"/>
</dbReference>
<dbReference type="InParanoid" id="A0A3Q0FNP0"/>
<reference evidence="10" key="1">
    <citation type="submission" date="2025-08" db="UniProtKB">
        <authorList>
            <consortium name="RefSeq"/>
        </authorList>
    </citation>
    <scope>IDENTIFICATION</scope>
</reference>
<keyword evidence="3" id="KW-0217">Developmental protein</keyword>
<comment type="similarity">
    <text evidence="1">Belongs to the Churchill family.</text>
</comment>
<dbReference type="FunCoup" id="A0A3Q0FNP0">
    <property type="interactions" value="38"/>
</dbReference>
<evidence type="ECO:0000256" key="5">
    <source>
        <dbReference type="ARBA" id="ARBA00022833"/>
    </source>
</evidence>
<dbReference type="CTD" id="91612"/>
<evidence type="ECO:0000313" key="9">
    <source>
        <dbReference type="Proteomes" id="UP000189705"/>
    </source>
</evidence>
<dbReference type="GO" id="GO:0045893">
    <property type="term" value="P:positive regulation of DNA-templated transcription"/>
    <property type="evidence" value="ECO:0007669"/>
    <property type="project" value="InterPro"/>
</dbReference>
<keyword evidence="6" id="KW-0805">Transcription regulation</keyword>
<dbReference type="InterPro" id="IPR038543">
    <property type="entry name" value="Churchill_sf"/>
</dbReference>
<evidence type="ECO:0000256" key="8">
    <source>
        <dbReference type="ARBA" id="ARBA00023163"/>
    </source>
</evidence>